<protein>
    <recommendedName>
        <fullName evidence="5">Aminopeptidase N</fullName>
        <ecNumber evidence="4">3.4.11.2</ecNumber>
    </recommendedName>
    <alternativeName>
        <fullName evidence="12">Alanine aminopeptidase</fullName>
    </alternativeName>
    <alternativeName>
        <fullName evidence="13">Lysyl aminopeptidase</fullName>
    </alternativeName>
</protein>
<keyword evidence="9 17" id="KW-0378">Hydrolase</keyword>
<evidence type="ECO:0000259" key="14">
    <source>
        <dbReference type="Pfam" id="PF01433"/>
    </source>
</evidence>
<dbReference type="PRINTS" id="PR00756">
    <property type="entry name" value="ALADIPTASE"/>
</dbReference>
<evidence type="ECO:0000256" key="12">
    <source>
        <dbReference type="ARBA" id="ARBA00029811"/>
    </source>
</evidence>
<evidence type="ECO:0000256" key="11">
    <source>
        <dbReference type="ARBA" id="ARBA00023049"/>
    </source>
</evidence>
<accession>A0ABS1L835</accession>
<proteinExistence type="inferred from homology"/>
<evidence type="ECO:0000256" key="5">
    <source>
        <dbReference type="ARBA" id="ARBA00015611"/>
    </source>
</evidence>
<sequence>MPVKSLRQEEAIERAALLSVTSYDIAIDLTDLPDGPAFRAVSTVRFTATPGASTFVDCCAEVESATLNGEPLPAAEEGRIALSGLRDDNELVIASVQSDTEHGRGVHRAVDPADKNVYLWTTFEPDEARYAWACFDQPDLKAPHAFTVTAPPSWTVVSNSGDPAVEEVAQGRRWTFEPTPPLSTYNPVVVAGPFVELRKEAGGYDLGLYARQTLASVLERDSEQLFTLTEQGLGFFGERFGMPFPQRSYDQVFLPEFGGAMENYGCVTWTDNILRRHEPTTGEWQWFTNVLLHEMAHMWFGNIVTMRWWDDLWLNEAFAEFACMWAAERATAYGDTAANNLVHEKLDAYLADQGPSSHPIYQPVPSVADAESIFDSITYPKGAAVLKQLMYFVGEDTFSQGMTAYFAEHAWGNTTLDDLVRSLEQASGRDLQPWRTAWLETAGVDRLGIEKTDDGLVLTAVGAHGAPHPQVVGIGAYRRAGDVLEEAGSVLVEVGGGRTVVEGLPDADLYLVNHDDTTFATTRPDAAGREVLIGRPSGLPTTLARAVAMATVWDMLSSGDATAAEAVGALTDVLRVETVETVVDPVLDLALRAVHEWAPDAQRAELEAQLTTTARHLVDSGTSRQSALRVLARTASGTDEVDRLRDEAGDDVDLQWYLLQRRAELGDLDADAVRALEDRDPDPDAWVRALRVRASSPSAEAKEEAWNAVVVERTVPIQSARLVGADFWRPGQDEVLTPYLDRYLEALPTFHEGGMIPGLALTASLFPVYAVDEAWIARAREVAAAQAAPVVISALTERSEEVLRMVRARGL</sequence>
<dbReference type="InterPro" id="IPR045357">
    <property type="entry name" value="Aminopeptidase_N-like_N"/>
</dbReference>
<feature type="domain" description="Peptidase M1 membrane alanine aminopeptidase" evidence="14">
    <location>
        <begin position="229"/>
        <end position="433"/>
    </location>
</feature>
<dbReference type="Pfam" id="PF01433">
    <property type="entry name" value="Peptidase_M1"/>
    <property type="match status" value="1"/>
</dbReference>
<evidence type="ECO:0000256" key="4">
    <source>
        <dbReference type="ARBA" id="ARBA00012564"/>
    </source>
</evidence>
<keyword evidence="11" id="KW-0482">Metalloprotease</keyword>
<dbReference type="CDD" id="cd09602">
    <property type="entry name" value="M1_APN"/>
    <property type="match status" value="1"/>
</dbReference>
<name>A0ABS1L835_9ACTN</name>
<dbReference type="Gene3D" id="2.60.40.1730">
    <property type="entry name" value="tricorn interacting facor f3 domain"/>
    <property type="match status" value="1"/>
</dbReference>
<dbReference type="NCBIfam" id="TIGR02412">
    <property type="entry name" value="pepN_strep_liv"/>
    <property type="match status" value="1"/>
</dbReference>
<keyword evidence="18" id="KW-1185">Reference proteome</keyword>
<comment type="catalytic activity">
    <reaction evidence="1">
        <text>Release of an N-terminal amino acid, Xaa-|-Yaa- from a peptide, amide or arylamide. Xaa is preferably Ala, but may be most amino acids including Pro (slow action). When a terminal hydrophobic residue is followed by a prolyl residue, the two may be released as an intact Xaa-Pro dipeptide.</text>
        <dbReference type="EC" id="3.4.11.2"/>
    </reaction>
</comment>
<evidence type="ECO:0000256" key="10">
    <source>
        <dbReference type="ARBA" id="ARBA00022833"/>
    </source>
</evidence>
<dbReference type="Proteomes" id="UP000636918">
    <property type="component" value="Unassembled WGS sequence"/>
</dbReference>
<dbReference type="PANTHER" id="PTHR11533">
    <property type="entry name" value="PROTEASE M1 ZINC METALLOPROTEASE"/>
    <property type="match status" value="1"/>
</dbReference>
<comment type="cofactor">
    <cofactor evidence="2">
        <name>Zn(2+)</name>
        <dbReference type="ChEBI" id="CHEBI:29105"/>
    </cofactor>
</comment>
<dbReference type="Pfam" id="PF17900">
    <property type="entry name" value="Peptidase_M1_N"/>
    <property type="match status" value="1"/>
</dbReference>
<dbReference type="PANTHER" id="PTHR11533:SF174">
    <property type="entry name" value="PUROMYCIN-SENSITIVE AMINOPEPTIDASE-RELATED"/>
    <property type="match status" value="1"/>
</dbReference>
<evidence type="ECO:0000256" key="9">
    <source>
        <dbReference type="ARBA" id="ARBA00022801"/>
    </source>
</evidence>
<evidence type="ECO:0000256" key="1">
    <source>
        <dbReference type="ARBA" id="ARBA00000098"/>
    </source>
</evidence>
<evidence type="ECO:0000256" key="6">
    <source>
        <dbReference type="ARBA" id="ARBA00022438"/>
    </source>
</evidence>
<keyword evidence="10" id="KW-0862">Zinc</keyword>
<dbReference type="InterPro" id="IPR042097">
    <property type="entry name" value="Aminopeptidase_N-like_N_sf"/>
</dbReference>
<dbReference type="InterPro" id="IPR027268">
    <property type="entry name" value="Peptidase_M4/M1_CTD_sf"/>
</dbReference>
<evidence type="ECO:0000256" key="2">
    <source>
        <dbReference type="ARBA" id="ARBA00001947"/>
    </source>
</evidence>
<dbReference type="EC" id="3.4.11.2" evidence="4"/>
<dbReference type="SUPFAM" id="SSF55486">
    <property type="entry name" value="Metalloproteases ('zincins'), catalytic domain"/>
    <property type="match status" value="1"/>
</dbReference>
<gene>
    <name evidence="17" type="primary">pepN</name>
    <name evidence="17" type="ORF">JI751_08760</name>
</gene>
<dbReference type="InterPro" id="IPR050344">
    <property type="entry name" value="Peptidase_M1_aminopeptidases"/>
</dbReference>
<evidence type="ECO:0000256" key="13">
    <source>
        <dbReference type="ARBA" id="ARBA00031533"/>
    </source>
</evidence>
<dbReference type="InterPro" id="IPR014782">
    <property type="entry name" value="Peptidase_M1_dom"/>
</dbReference>
<reference evidence="17 18" key="1">
    <citation type="submission" date="2021-01" db="EMBL/GenBank/DDBJ databases">
        <title>Genome seq and assembly of Nocardiodes sp. G10.</title>
        <authorList>
            <person name="Chhetri G."/>
        </authorList>
    </citation>
    <scope>NUCLEOTIDE SEQUENCE [LARGE SCALE GENOMIC DNA]</scope>
    <source>
        <strain evidence="17 18">G10</strain>
    </source>
</reference>
<feature type="domain" description="ERAP1-like C-terminal" evidence="15">
    <location>
        <begin position="509"/>
        <end position="786"/>
    </location>
</feature>
<dbReference type="Gene3D" id="1.10.390.10">
    <property type="entry name" value="Neutral Protease Domain 2"/>
    <property type="match status" value="1"/>
</dbReference>
<keyword evidence="8" id="KW-0479">Metal-binding</keyword>
<evidence type="ECO:0000256" key="7">
    <source>
        <dbReference type="ARBA" id="ARBA00022670"/>
    </source>
</evidence>
<dbReference type="Pfam" id="PF11838">
    <property type="entry name" value="ERAP1_C"/>
    <property type="match status" value="1"/>
</dbReference>
<evidence type="ECO:0000313" key="18">
    <source>
        <dbReference type="Proteomes" id="UP000636918"/>
    </source>
</evidence>
<keyword evidence="7" id="KW-0645">Protease</keyword>
<dbReference type="SUPFAM" id="SSF63737">
    <property type="entry name" value="Leukotriene A4 hydrolase N-terminal domain"/>
    <property type="match status" value="1"/>
</dbReference>
<dbReference type="GO" id="GO:0016285">
    <property type="term" value="F:alanyl aminopeptidase activity"/>
    <property type="evidence" value="ECO:0007669"/>
    <property type="project" value="UniProtKB-EC"/>
</dbReference>
<dbReference type="RefSeq" id="WP_201935530.1">
    <property type="nucleotide sequence ID" value="NZ_JAERSG010000002.1"/>
</dbReference>
<dbReference type="InterPro" id="IPR012778">
    <property type="entry name" value="Pept_M1_aminopeptidase"/>
</dbReference>
<evidence type="ECO:0000259" key="15">
    <source>
        <dbReference type="Pfam" id="PF11838"/>
    </source>
</evidence>
<evidence type="ECO:0000313" key="17">
    <source>
        <dbReference type="EMBL" id="MBL0747698.1"/>
    </source>
</evidence>
<dbReference type="InterPro" id="IPR024571">
    <property type="entry name" value="ERAP1-like_C_dom"/>
</dbReference>
<evidence type="ECO:0000256" key="3">
    <source>
        <dbReference type="ARBA" id="ARBA00010136"/>
    </source>
</evidence>
<dbReference type="InterPro" id="IPR001930">
    <property type="entry name" value="Peptidase_M1"/>
</dbReference>
<organism evidence="17 18">
    <name type="scientific">Nocardioides baculatus</name>
    <dbReference type="NCBI Taxonomy" id="2801337"/>
    <lineage>
        <taxon>Bacteria</taxon>
        <taxon>Bacillati</taxon>
        <taxon>Actinomycetota</taxon>
        <taxon>Actinomycetes</taxon>
        <taxon>Propionibacteriales</taxon>
        <taxon>Nocardioidaceae</taxon>
        <taxon>Nocardioides</taxon>
    </lineage>
</organism>
<comment type="similarity">
    <text evidence="3">Belongs to the peptidase M1 family.</text>
</comment>
<keyword evidence="6 17" id="KW-0031">Aminopeptidase</keyword>
<evidence type="ECO:0000259" key="16">
    <source>
        <dbReference type="Pfam" id="PF17900"/>
    </source>
</evidence>
<dbReference type="EMBL" id="JAERSG010000002">
    <property type="protein sequence ID" value="MBL0747698.1"/>
    <property type="molecule type" value="Genomic_DNA"/>
</dbReference>
<feature type="domain" description="Aminopeptidase N-like N-terminal" evidence="16">
    <location>
        <begin position="114"/>
        <end position="185"/>
    </location>
</feature>
<evidence type="ECO:0000256" key="8">
    <source>
        <dbReference type="ARBA" id="ARBA00022723"/>
    </source>
</evidence>
<comment type="caution">
    <text evidence="17">The sequence shown here is derived from an EMBL/GenBank/DDBJ whole genome shotgun (WGS) entry which is preliminary data.</text>
</comment>